<dbReference type="Gene3D" id="3.30.559.10">
    <property type="entry name" value="Chloramphenicol acetyltransferase-like domain"/>
    <property type="match status" value="2"/>
</dbReference>
<dbReference type="CDD" id="cd05930">
    <property type="entry name" value="A_NRPS"/>
    <property type="match status" value="1"/>
</dbReference>
<dbReference type="InterPro" id="IPR010071">
    <property type="entry name" value="AA_adenyl_dom"/>
</dbReference>
<dbReference type="InterPro" id="IPR023213">
    <property type="entry name" value="CAT-like_dom_sf"/>
</dbReference>
<dbReference type="OrthoDB" id="9765680at2"/>
<dbReference type="Gene3D" id="3.40.50.980">
    <property type="match status" value="2"/>
</dbReference>
<dbReference type="NCBIfam" id="TIGR01733">
    <property type="entry name" value="AA-adenyl-dom"/>
    <property type="match status" value="1"/>
</dbReference>
<dbReference type="Proteomes" id="UP000030103">
    <property type="component" value="Unassembled WGS sequence"/>
</dbReference>
<dbReference type="PROSITE" id="PS00012">
    <property type="entry name" value="PHOSPHOPANTETHEINE"/>
    <property type="match status" value="1"/>
</dbReference>
<keyword evidence="3" id="KW-0597">Phosphoprotein</keyword>
<dbReference type="SUPFAM" id="SSF56801">
    <property type="entry name" value="Acetyl-CoA synthetase-like"/>
    <property type="match status" value="1"/>
</dbReference>
<dbReference type="PROSITE" id="PS00455">
    <property type="entry name" value="AMP_BINDING"/>
    <property type="match status" value="1"/>
</dbReference>
<dbReference type="SUPFAM" id="SSF52777">
    <property type="entry name" value="CoA-dependent acyltransferases"/>
    <property type="match status" value="4"/>
</dbReference>
<dbReference type="STRING" id="28115.HQ47_01290"/>
<dbReference type="EMBL" id="JRFA01000002">
    <property type="protein sequence ID" value="KGN76446.1"/>
    <property type="molecule type" value="Genomic_DNA"/>
</dbReference>
<dbReference type="SUPFAM" id="SSF47336">
    <property type="entry name" value="ACP-like"/>
    <property type="match status" value="1"/>
</dbReference>
<proteinExistence type="predicted"/>
<dbReference type="InterPro" id="IPR020845">
    <property type="entry name" value="AMP-binding_CS"/>
</dbReference>
<feature type="domain" description="Carrier" evidence="4">
    <location>
        <begin position="1"/>
        <end position="59"/>
    </location>
</feature>
<dbReference type="FunFam" id="3.40.50.980:FF:000001">
    <property type="entry name" value="Non-ribosomal peptide synthetase"/>
    <property type="match status" value="1"/>
</dbReference>
<dbReference type="Gene3D" id="1.10.1200.10">
    <property type="entry name" value="ACP-like"/>
    <property type="match status" value="1"/>
</dbReference>
<comment type="cofactor">
    <cofactor evidence="1">
        <name>pantetheine 4'-phosphate</name>
        <dbReference type="ChEBI" id="CHEBI:47942"/>
    </cofactor>
</comment>
<evidence type="ECO:0000313" key="6">
    <source>
        <dbReference type="Proteomes" id="UP000030103"/>
    </source>
</evidence>
<dbReference type="RefSeq" id="WP_036872707.1">
    <property type="nucleotide sequence ID" value="NZ_JRFA01000002.1"/>
</dbReference>
<accession>A0A0A2EC54</accession>
<dbReference type="InterPro" id="IPR001242">
    <property type="entry name" value="Condensation_dom"/>
</dbReference>
<dbReference type="PANTHER" id="PTHR45398">
    <property type="match status" value="1"/>
</dbReference>
<protein>
    <recommendedName>
        <fullName evidence="4">Carrier domain-containing protein</fullName>
    </recommendedName>
</protein>
<dbReference type="PROSITE" id="PS50075">
    <property type="entry name" value="CARRIER"/>
    <property type="match status" value="1"/>
</dbReference>
<keyword evidence="6" id="KW-1185">Reference proteome</keyword>
<name>A0A0A2EC54_9PORP</name>
<keyword evidence="2" id="KW-0596">Phosphopantetheine</keyword>
<evidence type="ECO:0000256" key="2">
    <source>
        <dbReference type="ARBA" id="ARBA00022450"/>
    </source>
</evidence>
<evidence type="ECO:0000256" key="1">
    <source>
        <dbReference type="ARBA" id="ARBA00001957"/>
    </source>
</evidence>
<gene>
    <name evidence="5" type="ORF">HQ47_01290</name>
</gene>
<feature type="non-terminal residue" evidence="5">
    <location>
        <position position="1338"/>
    </location>
</feature>
<dbReference type="Gene3D" id="2.30.38.10">
    <property type="entry name" value="Luciferase, Domain 3"/>
    <property type="match status" value="1"/>
</dbReference>
<sequence>MEVANIGADDDFFKMGGDSISSIQLVNRIRQTFSVQISVKDIFAAKTVRRLSELVERQKGNRSSVISEQGLLGGEVMLSPIQEWFFDIKAKGMIPAYNHWNQSFLINVPLLDMDRLKLSIDKLLEYHDALRMSYTIGTEGYGQAYDTSVSEYTIRRLDVSQYADERQVAEILTAWQSELDIFNGKVFTVGYLSGYTDGNAKLFFAFHHLVIDTVSWRIIKDDLEKIYFYYADNPQDDTASAEKILGGKATSYRQWTERIIKNYPEIYSDEKEYWDKMTSGIADTNKILEGIKRDEYVFTTISFDEEKTEKLLRDINGVYNTGMNDLLLTALAASLPVVTGNKQNHILLEGHGREELWENVDISNTAGWFTSMYPVRIDASDGELASRIISMKELLRGIPRNGIGYGALMGYISRELPRISFNYLGQFNSSEQGLWSITTNEYVNDVSPLNRDTNIININGGIFDNRLSFSFAGYISQAMIDMLTISFQNALTEIIEYLCSCTRSYLTPSDVRGIISAEYLNRLQSEKEVDDIYLANSLQQGFIYHAINQGDVDDAYRVQLSWDYHNVLNVELLKKSWELTQQKYETMRLRFAWEEELVQVIDKVGNLDWNYMEVEGLGQDARDKYLAELTAKDRERSFDLKEGSLFRIYLIRFEHDHYGFLFSNHHAILDGWSMPVLLNNVHETYIRLLKGEVLKSCSDLSYGNSQQYLQEHRFANVDYWKEQVRMVESHEDLDSLLKPELRSQVILSDYKHIREPQEESIVIEGEELKKMKSVCSHYGFTVNALLQYCWHKQLSIYGATETTVVGTVVSGRNIPVDGIEQSVGLYINTLPVILEHKDRPVVELIKLVQDKINEVNSRSDVGLASLQKEGKRLFNTLFVYENYPVPENREIDETLKYEFKESVVLTLEYANEIFDKKIILQLISGIKLLWEKVLGSTSIQASEIKLLNNTEYELIIDKWNNTRAIYPSHKTIIELFEYQTAKTPDNIAVSYNGHKLTYQQLNNESNKIGNFIKEKYKIVADDLIAICLNRSENMIIAILGALKAGGAYVPISPDYPDERIKYIIEDTQTKVIITNNDHYSRISQLSAFPDLLLIERRDLGENESNPINEITSQSLVYVIYTSGTTGNPKGVLIENRSLINLIYSLTSQYRIGNKEVILQFSNYVFDASVEQMFLSLLNGNTLLVIDEHSWEDTQNFTRLLNENKVTYIDTTPSMLQQISLSAISSLRHISSGGESLSKDLFHKLKKGSFELINSYGPTEVTVTSIINVNPTDTSIGRPIANTSAYVLDKYLNPLPVGAIGELYIGGDGVARGYLNQPELTAERFLANPFQTEDEKKQG</sequence>
<dbReference type="InterPro" id="IPR006162">
    <property type="entry name" value="Ppantetheine_attach_site"/>
</dbReference>
<dbReference type="Gene3D" id="3.30.559.30">
    <property type="entry name" value="Nonribosomal peptide synthetase, condensation domain"/>
    <property type="match status" value="2"/>
</dbReference>
<dbReference type="PANTHER" id="PTHR45398:SF1">
    <property type="entry name" value="ENZYME, PUTATIVE (JCVI)-RELATED"/>
    <property type="match status" value="1"/>
</dbReference>
<dbReference type="Pfam" id="PF00501">
    <property type="entry name" value="AMP-binding"/>
    <property type="match status" value="1"/>
</dbReference>
<dbReference type="GO" id="GO:0003824">
    <property type="term" value="F:catalytic activity"/>
    <property type="evidence" value="ECO:0007669"/>
    <property type="project" value="InterPro"/>
</dbReference>
<dbReference type="InterPro" id="IPR009081">
    <property type="entry name" value="PP-bd_ACP"/>
</dbReference>
<organism evidence="5 6">
    <name type="scientific">Porphyromonas macacae</name>
    <dbReference type="NCBI Taxonomy" id="28115"/>
    <lineage>
        <taxon>Bacteria</taxon>
        <taxon>Pseudomonadati</taxon>
        <taxon>Bacteroidota</taxon>
        <taxon>Bacteroidia</taxon>
        <taxon>Bacteroidales</taxon>
        <taxon>Porphyromonadaceae</taxon>
        <taxon>Porphyromonas</taxon>
    </lineage>
</organism>
<dbReference type="Pfam" id="PF00668">
    <property type="entry name" value="Condensation"/>
    <property type="match status" value="2"/>
</dbReference>
<reference evidence="5 6" key="1">
    <citation type="submission" date="2014-09" db="EMBL/GenBank/DDBJ databases">
        <title>Draft Genome Sequence of Porphyromonas macacae COT-192_OH2859.</title>
        <authorList>
            <person name="Wallis C."/>
            <person name="Deusch O."/>
            <person name="O'Flynn C."/>
            <person name="Davis I."/>
            <person name="Horsfall A."/>
            <person name="Kirkwood N."/>
            <person name="Harris S."/>
            <person name="Eisen J.A."/>
            <person name="Coil D.A."/>
            <person name="Darling A.E."/>
            <person name="Jospin G."/>
            <person name="Alexiev A."/>
        </authorList>
    </citation>
    <scope>NUCLEOTIDE SEQUENCE [LARGE SCALE GENOMIC DNA]</scope>
    <source>
        <strain evidence="6">COT-192 OH2859</strain>
    </source>
</reference>
<evidence type="ECO:0000256" key="3">
    <source>
        <dbReference type="ARBA" id="ARBA00022553"/>
    </source>
</evidence>
<evidence type="ECO:0000313" key="5">
    <source>
        <dbReference type="EMBL" id="KGN76446.1"/>
    </source>
</evidence>
<comment type="caution">
    <text evidence="5">The sequence shown here is derived from an EMBL/GenBank/DDBJ whole genome shotgun (WGS) entry which is preliminary data.</text>
</comment>
<dbReference type="InterPro" id="IPR036736">
    <property type="entry name" value="ACP-like_sf"/>
</dbReference>
<evidence type="ECO:0000259" key="4">
    <source>
        <dbReference type="PROSITE" id="PS50075"/>
    </source>
</evidence>
<dbReference type="InterPro" id="IPR000873">
    <property type="entry name" value="AMP-dep_synth/lig_dom"/>
</dbReference>
<dbReference type="Pfam" id="PF00550">
    <property type="entry name" value="PP-binding"/>
    <property type="match status" value="1"/>
</dbReference>